<comment type="caution">
    <text evidence="1">The sequence shown here is derived from an EMBL/GenBank/DDBJ whole genome shotgun (WGS) entry which is preliminary data.</text>
</comment>
<keyword evidence="2" id="KW-1185">Reference proteome</keyword>
<reference evidence="1" key="1">
    <citation type="submission" date="2020-10" db="EMBL/GenBank/DDBJ databases">
        <authorList>
            <person name="Abbas A."/>
            <person name="Razzaq R."/>
            <person name="Waqas M."/>
            <person name="Abbas N."/>
            <person name="Nielsen T.K."/>
            <person name="Hansen L.H."/>
            <person name="Hussain S."/>
            <person name="Shahid M."/>
        </authorList>
    </citation>
    <scope>NUCLEOTIDE SEQUENCE</scope>
    <source>
        <strain evidence="1">S14</strain>
    </source>
</reference>
<organism evidence="1 2">
    <name type="scientific">Chelatococcus sambhunathii</name>
    <dbReference type="NCBI Taxonomy" id="363953"/>
    <lineage>
        <taxon>Bacteria</taxon>
        <taxon>Pseudomonadati</taxon>
        <taxon>Pseudomonadota</taxon>
        <taxon>Alphaproteobacteria</taxon>
        <taxon>Hyphomicrobiales</taxon>
        <taxon>Chelatococcaceae</taxon>
        <taxon>Chelatococcus</taxon>
    </lineage>
</organism>
<protein>
    <submittedName>
        <fullName evidence="1">Uncharacterized protein</fullName>
    </submittedName>
</protein>
<accession>A0ABU1DKE9</accession>
<dbReference type="RefSeq" id="WP_309394489.1">
    <property type="nucleotide sequence ID" value="NZ_JADBEO010000059.1"/>
</dbReference>
<evidence type="ECO:0000313" key="1">
    <source>
        <dbReference type="EMBL" id="MDR4308598.1"/>
    </source>
</evidence>
<gene>
    <name evidence="1" type="ORF">IHQ68_18410</name>
</gene>
<evidence type="ECO:0000313" key="2">
    <source>
        <dbReference type="Proteomes" id="UP001181622"/>
    </source>
</evidence>
<name>A0ABU1DKE9_9HYPH</name>
<proteinExistence type="predicted"/>
<sequence>MSVKSSWIRGLCAAVCAFALAAIFGLIVGHSLASAERGAGRALQNPFEHSRIGQ</sequence>
<dbReference type="Proteomes" id="UP001181622">
    <property type="component" value="Unassembled WGS sequence"/>
</dbReference>
<dbReference type="EMBL" id="JADBEO010000059">
    <property type="protein sequence ID" value="MDR4308598.1"/>
    <property type="molecule type" value="Genomic_DNA"/>
</dbReference>